<sequence>MVQPIKTPPPRSDLRTLYSVTRKRRHWRRPAHSKRRVEEGFIVSITFKSNIRLAAQQPSSDLEQKHLHIDIPVRSQYCLTYTLYQEGTSNGLETHLDAVLLGEAAAKSPTTGIESPKERFDICIQTVDPSPHLIEANAEAEHAISSDTEIGSLVGLELPSNVLEVFESVSSKLEQLTQAVKRLENMQKIILRRVNRKSSYNQFLLD</sequence>
<name>A0A2H6K709_9APIC</name>
<dbReference type="EMBL" id="BDSA01000001">
    <property type="protein sequence ID" value="GBE58783.1"/>
    <property type="molecule type" value="Genomic_DNA"/>
</dbReference>
<dbReference type="Proteomes" id="UP000236319">
    <property type="component" value="Unassembled WGS sequence"/>
</dbReference>
<dbReference type="RefSeq" id="XP_028865026.1">
    <property type="nucleotide sequence ID" value="XM_029009193.1"/>
</dbReference>
<evidence type="ECO:0000256" key="1">
    <source>
        <dbReference type="SAM" id="Coils"/>
    </source>
</evidence>
<dbReference type="VEuPathDB" id="PiroplasmaDB:BOVATA_002760"/>
<evidence type="ECO:0000313" key="3">
    <source>
        <dbReference type="Proteomes" id="UP000236319"/>
    </source>
</evidence>
<gene>
    <name evidence="2" type="ORF">BOVATA_002760</name>
</gene>
<comment type="caution">
    <text evidence="2">The sequence shown here is derived from an EMBL/GenBank/DDBJ whole genome shotgun (WGS) entry which is preliminary data.</text>
</comment>
<feature type="coiled-coil region" evidence="1">
    <location>
        <begin position="166"/>
        <end position="193"/>
    </location>
</feature>
<protein>
    <submittedName>
        <fullName evidence="2">RND family efflux transporter MFP subunit, putative</fullName>
    </submittedName>
</protein>
<organism evidence="2 3">
    <name type="scientific">Babesia ovata</name>
    <dbReference type="NCBI Taxonomy" id="189622"/>
    <lineage>
        <taxon>Eukaryota</taxon>
        <taxon>Sar</taxon>
        <taxon>Alveolata</taxon>
        <taxon>Apicomplexa</taxon>
        <taxon>Aconoidasida</taxon>
        <taxon>Piroplasmida</taxon>
        <taxon>Babesiidae</taxon>
        <taxon>Babesia</taxon>
    </lineage>
</organism>
<accession>A0A2H6K709</accession>
<proteinExistence type="predicted"/>
<keyword evidence="3" id="KW-1185">Reference proteome</keyword>
<reference evidence="2 3" key="1">
    <citation type="journal article" date="2017" name="BMC Genomics">
        <title>Whole-genome assembly of Babesia ovata and comparative genomics between closely related pathogens.</title>
        <authorList>
            <person name="Yamagishi J."/>
            <person name="Asada M."/>
            <person name="Hakimi H."/>
            <person name="Tanaka T.Q."/>
            <person name="Sugimoto C."/>
            <person name="Kawazu S."/>
        </authorList>
    </citation>
    <scope>NUCLEOTIDE SEQUENCE [LARGE SCALE GENOMIC DNA]</scope>
    <source>
        <strain evidence="2 3">Miyake</strain>
    </source>
</reference>
<keyword evidence="1" id="KW-0175">Coiled coil</keyword>
<dbReference type="GeneID" id="39872553"/>
<evidence type="ECO:0000313" key="2">
    <source>
        <dbReference type="EMBL" id="GBE58783.1"/>
    </source>
</evidence>
<dbReference type="AlphaFoldDB" id="A0A2H6K709"/>
<dbReference type="OrthoDB" id="10620938at2759"/>